<dbReference type="PANTHER" id="PTHR11487:SF0">
    <property type="entry name" value="S-ACYL FATTY ACID SYNTHASE THIOESTERASE, MEDIUM CHAIN"/>
    <property type="match status" value="1"/>
</dbReference>
<evidence type="ECO:0000313" key="4">
    <source>
        <dbReference type="Proteomes" id="UP000637578"/>
    </source>
</evidence>
<dbReference type="Proteomes" id="UP000637578">
    <property type="component" value="Unassembled WGS sequence"/>
</dbReference>
<dbReference type="RefSeq" id="WP_189056257.1">
    <property type="nucleotide sequence ID" value="NZ_BMMK01000007.1"/>
</dbReference>
<keyword evidence="4" id="KW-1185">Reference proteome</keyword>
<evidence type="ECO:0000256" key="1">
    <source>
        <dbReference type="ARBA" id="ARBA00007169"/>
    </source>
</evidence>
<protein>
    <submittedName>
        <fullName evidence="3">Thioesterase</fullName>
    </submittedName>
</protein>
<accession>A0A8J3FV56</accession>
<proteinExistence type="inferred from homology"/>
<evidence type="ECO:0000313" key="3">
    <source>
        <dbReference type="EMBL" id="GGM49159.1"/>
    </source>
</evidence>
<comment type="similarity">
    <text evidence="1">Belongs to the thioesterase family.</text>
</comment>
<dbReference type="AlphaFoldDB" id="A0A8J3FV56"/>
<dbReference type="InterPro" id="IPR029058">
    <property type="entry name" value="AB_hydrolase_fold"/>
</dbReference>
<reference evidence="3" key="1">
    <citation type="journal article" date="2014" name="Int. J. Syst. Evol. Microbiol.">
        <title>Complete genome sequence of Corynebacterium casei LMG S-19264T (=DSM 44701T), isolated from a smear-ripened cheese.</title>
        <authorList>
            <consortium name="US DOE Joint Genome Institute (JGI-PGF)"/>
            <person name="Walter F."/>
            <person name="Albersmeier A."/>
            <person name="Kalinowski J."/>
            <person name="Ruckert C."/>
        </authorList>
    </citation>
    <scope>NUCLEOTIDE SEQUENCE</scope>
    <source>
        <strain evidence="3">CGMCC 4.5737</strain>
    </source>
</reference>
<dbReference type="InterPro" id="IPR012223">
    <property type="entry name" value="TEII"/>
</dbReference>
<dbReference type="PANTHER" id="PTHR11487">
    <property type="entry name" value="THIOESTERASE"/>
    <property type="match status" value="1"/>
</dbReference>
<dbReference type="GO" id="GO:0008610">
    <property type="term" value="P:lipid biosynthetic process"/>
    <property type="evidence" value="ECO:0007669"/>
    <property type="project" value="TreeGrafter"/>
</dbReference>
<name>A0A8J3FV56_9PSEU</name>
<dbReference type="Pfam" id="PF00975">
    <property type="entry name" value="Thioesterase"/>
    <property type="match status" value="1"/>
</dbReference>
<feature type="domain" description="Thioesterase" evidence="2">
    <location>
        <begin position="25"/>
        <end position="251"/>
    </location>
</feature>
<dbReference type="EMBL" id="BMMK01000007">
    <property type="protein sequence ID" value="GGM49159.1"/>
    <property type="molecule type" value="Genomic_DNA"/>
</dbReference>
<sequence length="256" mass="28758">MTLSTAVLGSSRWIVAHGARQPVRRRLVCFPHAGGGASFFREWPALLPPTVELWVIQYPGRESRLREPFVDTMSALAGTIAGELEPHRTVPLVFFGHSMGSSVAYEVARRLEARRPGLVRHLVVSGRMAPHRQPVIPTEKMTHRKDDDGLVATLKRLGAHNVDLLEQQDVRSLILPAVRNDYRLIESYRPGPCRPLQMDVTACLGVQDHAIDEDDMHAWAEVTRGRFRLHRFPGDHFYLVPHRAEVLATLADLLAP</sequence>
<evidence type="ECO:0000259" key="2">
    <source>
        <dbReference type="Pfam" id="PF00975"/>
    </source>
</evidence>
<dbReference type="Gene3D" id="3.40.50.1820">
    <property type="entry name" value="alpha/beta hydrolase"/>
    <property type="match status" value="1"/>
</dbReference>
<dbReference type="InterPro" id="IPR001031">
    <property type="entry name" value="Thioesterase"/>
</dbReference>
<gene>
    <name evidence="3" type="ORF">GCM10012275_20060</name>
</gene>
<comment type="caution">
    <text evidence="3">The sequence shown here is derived from an EMBL/GenBank/DDBJ whole genome shotgun (WGS) entry which is preliminary data.</text>
</comment>
<reference evidence="3" key="2">
    <citation type="submission" date="2020-09" db="EMBL/GenBank/DDBJ databases">
        <authorList>
            <person name="Sun Q."/>
            <person name="Zhou Y."/>
        </authorList>
    </citation>
    <scope>NUCLEOTIDE SEQUENCE</scope>
    <source>
        <strain evidence="3">CGMCC 4.5737</strain>
    </source>
</reference>
<organism evidence="3 4">
    <name type="scientific">Longimycelium tulufanense</name>
    <dbReference type="NCBI Taxonomy" id="907463"/>
    <lineage>
        <taxon>Bacteria</taxon>
        <taxon>Bacillati</taxon>
        <taxon>Actinomycetota</taxon>
        <taxon>Actinomycetes</taxon>
        <taxon>Pseudonocardiales</taxon>
        <taxon>Pseudonocardiaceae</taxon>
        <taxon>Longimycelium</taxon>
    </lineage>
</organism>
<dbReference type="SUPFAM" id="SSF53474">
    <property type="entry name" value="alpha/beta-Hydrolases"/>
    <property type="match status" value="1"/>
</dbReference>